<dbReference type="Proteomes" id="UP000014074">
    <property type="component" value="Unassembled WGS sequence"/>
</dbReference>
<dbReference type="HOGENOM" id="CLU_071100_0_0_1"/>
<feature type="compositionally biased region" description="Basic and acidic residues" evidence="1">
    <location>
        <begin position="159"/>
        <end position="178"/>
    </location>
</feature>
<dbReference type="AlphaFoldDB" id="R8BJR8"/>
<evidence type="ECO:0000313" key="2">
    <source>
        <dbReference type="EMBL" id="EON99570.1"/>
    </source>
</evidence>
<feature type="region of interest" description="Disordered" evidence="1">
    <location>
        <begin position="125"/>
        <end position="189"/>
    </location>
</feature>
<dbReference type="EMBL" id="KB933141">
    <property type="protein sequence ID" value="EON99570.1"/>
    <property type="molecule type" value="Genomic_DNA"/>
</dbReference>
<gene>
    <name evidence="2" type="ORF">UCRPA7_4866</name>
</gene>
<dbReference type="GeneID" id="19325361"/>
<dbReference type="OrthoDB" id="5380416at2759"/>
<sequence>MPARTNGSTVTAVPSKRFELPVLDFKFGSLTEGTDIPPPLPSPIQEERPKTPVKEDKEAANGNGVSKSSEAQANGNHTPESMVTTSTKAGVKRPADDAPVSPTLSNRQGSIRRLFSRNLLNAQYEQDGQSSIDGRPTSQSNGSVMTEKQAKRSSWFRRIRGDDTSSKRSSRIFEEPKKPAGPPPPMIPELSALESKVDVNDGGFGSDLFKNIK</sequence>
<reference evidence="3" key="1">
    <citation type="journal article" date="2013" name="Genome Announc.">
        <title>Draft genome sequence of the ascomycete Phaeoacremonium aleophilum strain UCR-PA7, a causal agent of the esca disease complex in grapevines.</title>
        <authorList>
            <person name="Blanco-Ulate B."/>
            <person name="Rolshausen P."/>
            <person name="Cantu D."/>
        </authorList>
    </citation>
    <scope>NUCLEOTIDE SEQUENCE [LARGE SCALE GENOMIC DNA]</scope>
    <source>
        <strain evidence="3">UCR-PA7</strain>
    </source>
</reference>
<proteinExistence type="predicted"/>
<organism evidence="2 3">
    <name type="scientific">Phaeoacremonium minimum (strain UCR-PA7)</name>
    <name type="common">Esca disease fungus</name>
    <name type="synonym">Togninia minima</name>
    <dbReference type="NCBI Taxonomy" id="1286976"/>
    <lineage>
        <taxon>Eukaryota</taxon>
        <taxon>Fungi</taxon>
        <taxon>Dikarya</taxon>
        <taxon>Ascomycota</taxon>
        <taxon>Pezizomycotina</taxon>
        <taxon>Sordariomycetes</taxon>
        <taxon>Sordariomycetidae</taxon>
        <taxon>Togniniales</taxon>
        <taxon>Togniniaceae</taxon>
        <taxon>Phaeoacremonium</taxon>
    </lineage>
</organism>
<keyword evidence="3" id="KW-1185">Reference proteome</keyword>
<dbReference type="eggNOG" id="ENOG502SUU9">
    <property type="taxonomic scope" value="Eukaryota"/>
</dbReference>
<name>R8BJR8_PHAM7</name>
<feature type="compositionally biased region" description="Polar residues" evidence="1">
    <location>
        <begin position="125"/>
        <end position="146"/>
    </location>
</feature>
<accession>R8BJR8</accession>
<evidence type="ECO:0000313" key="3">
    <source>
        <dbReference type="Proteomes" id="UP000014074"/>
    </source>
</evidence>
<evidence type="ECO:0000256" key="1">
    <source>
        <dbReference type="SAM" id="MobiDB-lite"/>
    </source>
</evidence>
<feature type="compositionally biased region" description="Basic and acidic residues" evidence="1">
    <location>
        <begin position="45"/>
        <end position="59"/>
    </location>
</feature>
<dbReference type="KEGG" id="tmn:UCRPA7_4866"/>
<feature type="compositionally biased region" description="Polar residues" evidence="1">
    <location>
        <begin position="63"/>
        <end position="88"/>
    </location>
</feature>
<protein>
    <submittedName>
        <fullName evidence="2">Uncharacterized protein</fullName>
    </submittedName>
</protein>
<feature type="region of interest" description="Disordered" evidence="1">
    <location>
        <begin position="29"/>
        <end position="109"/>
    </location>
</feature>
<dbReference type="RefSeq" id="XP_007915608.1">
    <property type="nucleotide sequence ID" value="XM_007917417.1"/>
</dbReference>